<dbReference type="STRING" id="98403.A0A151GSL4"/>
<evidence type="ECO:0000313" key="3">
    <source>
        <dbReference type="Proteomes" id="UP000076580"/>
    </source>
</evidence>
<dbReference type="InParanoid" id="A0A151GSL4"/>
<feature type="region of interest" description="Disordered" evidence="1">
    <location>
        <begin position="1"/>
        <end position="67"/>
    </location>
</feature>
<proteinExistence type="predicted"/>
<evidence type="ECO:0000313" key="2">
    <source>
        <dbReference type="EMBL" id="KYK60012.1"/>
    </source>
</evidence>
<evidence type="ECO:0000256" key="1">
    <source>
        <dbReference type="SAM" id="MobiDB-lite"/>
    </source>
</evidence>
<dbReference type="RefSeq" id="XP_040659364.1">
    <property type="nucleotide sequence ID" value="XM_040798481.1"/>
</dbReference>
<dbReference type="Proteomes" id="UP000076580">
    <property type="component" value="Chromosome 01"/>
</dbReference>
<reference evidence="2 3" key="1">
    <citation type="journal article" date="2016" name="Sci. Rep.">
        <title>Insights into Adaptations to a Near-Obligate Nematode Endoparasitic Lifestyle from the Finished Genome of Drechmeria coniospora.</title>
        <authorList>
            <person name="Zhang L."/>
            <person name="Zhou Z."/>
            <person name="Guo Q."/>
            <person name="Fokkens L."/>
            <person name="Miskei M."/>
            <person name="Pocsi I."/>
            <person name="Zhang W."/>
            <person name="Chen M."/>
            <person name="Wang L."/>
            <person name="Sun Y."/>
            <person name="Donzelli B.G."/>
            <person name="Gibson D.M."/>
            <person name="Nelson D.R."/>
            <person name="Luo J.G."/>
            <person name="Rep M."/>
            <person name="Liu H."/>
            <person name="Yang S."/>
            <person name="Wang J."/>
            <person name="Krasnoff S.B."/>
            <person name="Xu Y."/>
            <person name="Molnar I."/>
            <person name="Lin M."/>
        </authorList>
    </citation>
    <scope>NUCLEOTIDE SEQUENCE [LARGE SCALE GENOMIC DNA]</scope>
    <source>
        <strain evidence="2 3">ARSEF 6962</strain>
    </source>
</reference>
<accession>A0A151GSL4</accession>
<feature type="compositionally biased region" description="Low complexity" evidence="1">
    <location>
        <begin position="124"/>
        <end position="134"/>
    </location>
</feature>
<organism evidence="2 3">
    <name type="scientific">Drechmeria coniospora</name>
    <name type="common">Nematophagous fungus</name>
    <name type="synonym">Meria coniospora</name>
    <dbReference type="NCBI Taxonomy" id="98403"/>
    <lineage>
        <taxon>Eukaryota</taxon>
        <taxon>Fungi</taxon>
        <taxon>Dikarya</taxon>
        <taxon>Ascomycota</taxon>
        <taxon>Pezizomycotina</taxon>
        <taxon>Sordariomycetes</taxon>
        <taxon>Hypocreomycetidae</taxon>
        <taxon>Hypocreales</taxon>
        <taxon>Ophiocordycipitaceae</taxon>
        <taxon>Drechmeria</taxon>
    </lineage>
</organism>
<dbReference type="OrthoDB" id="3599883at2759"/>
<comment type="caution">
    <text evidence="2">The sequence shown here is derived from an EMBL/GenBank/DDBJ whole genome shotgun (WGS) entry which is preliminary data.</text>
</comment>
<feature type="compositionally biased region" description="Basic and acidic residues" evidence="1">
    <location>
        <begin position="49"/>
        <end position="67"/>
    </location>
</feature>
<dbReference type="InterPro" id="IPR024368">
    <property type="entry name" value="Ecl1/2/3"/>
</dbReference>
<dbReference type="EMBL" id="LAYC01000001">
    <property type="protein sequence ID" value="KYK60012.1"/>
    <property type="molecule type" value="Genomic_DNA"/>
</dbReference>
<gene>
    <name evidence="2" type="ORF">DCS_01146</name>
</gene>
<sequence>MYHQRRRSGNTSMTDVRRAVTVTDLSSKNRRPAASRKHTPVSGQKLGRSVRERERERQDSWADERESFPQYWSVPAPRSAVVVEPCVADTSLSHSSMTCEKQFIPHDEWFLYCSETCRRDDQQSSSASSHAATARLRDAAADLAPPPSGKTELKDIVPRASPSRPTSMHYGSSPPVDMEMKASSSVAHHTSALSALRSLHIGLPSPPSPTGASFWPFGRTMATSPSISCSRPSAPYLSSCDGGYNYNNNHNYKYGAYPYDMGPSAIDRPLPSRHPNIYSRPRSIELVMPIISR</sequence>
<protein>
    <submittedName>
        <fullName evidence="2">Uncharacterized protein</fullName>
    </submittedName>
</protein>
<feature type="region of interest" description="Disordered" evidence="1">
    <location>
        <begin position="124"/>
        <end position="172"/>
    </location>
</feature>
<feature type="compositionally biased region" description="Basic residues" evidence="1">
    <location>
        <begin position="28"/>
        <end position="39"/>
    </location>
</feature>
<name>A0A151GSL4_DRECN</name>
<dbReference type="GeneID" id="63713789"/>
<dbReference type="AlphaFoldDB" id="A0A151GSL4"/>
<keyword evidence="3" id="KW-1185">Reference proteome</keyword>
<dbReference type="Pfam" id="PF12855">
    <property type="entry name" value="Ecl1"/>
    <property type="match status" value="1"/>
</dbReference>